<feature type="region of interest" description="Disordered" evidence="1">
    <location>
        <begin position="30"/>
        <end position="55"/>
    </location>
</feature>
<name>A0ABU0ZPY8_9ACTN</name>
<protein>
    <submittedName>
        <fullName evidence="2">Uncharacterized protein</fullName>
    </submittedName>
</protein>
<keyword evidence="3" id="KW-1185">Reference proteome</keyword>
<reference evidence="2 3" key="1">
    <citation type="submission" date="2023-08" db="EMBL/GenBank/DDBJ databases">
        <title>Phytohabitans sansha sp. nov., isolated from marine sediment.</title>
        <authorList>
            <person name="Zhao Y."/>
            <person name="Yi K."/>
        </authorList>
    </citation>
    <scope>NUCLEOTIDE SEQUENCE [LARGE SCALE GENOMIC DNA]</scope>
    <source>
        <strain evidence="2 3">ZYX-F-186</strain>
    </source>
</reference>
<feature type="compositionally biased region" description="Basic and acidic residues" evidence="1">
    <location>
        <begin position="38"/>
        <end position="55"/>
    </location>
</feature>
<dbReference type="EMBL" id="JAVHUY010000037">
    <property type="protein sequence ID" value="MDQ7909108.1"/>
    <property type="molecule type" value="Genomic_DNA"/>
</dbReference>
<evidence type="ECO:0000313" key="3">
    <source>
        <dbReference type="Proteomes" id="UP001230908"/>
    </source>
</evidence>
<proteinExistence type="predicted"/>
<dbReference type="Proteomes" id="UP001230908">
    <property type="component" value="Unassembled WGS sequence"/>
</dbReference>
<evidence type="ECO:0000313" key="2">
    <source>
        <dbReference type="EMBL" id="MDQ7909108.1"/>
    </source>
</evidence>
<evidence type="ECO:0000256" key="1">
    <source>
        <dbReference type="SAM" id="MobiDB-lite"/>
    </source>
</evidence>
<comment type="caution">
    <text evidence="2">The sequence shown here is derived from an EMBL/GenBank/DDBJ whole genome shotgun (WGS) entry which is preliminary data.</text>
</comment>
<dbReference type="RefSeq" id="WP_308716369.1">
    <property type="nucleotide sequence ID" value="NZ_JAVHUY010000037.1"/>
</dbReference>
<accession>A0ABU0ZPY8</accession>
<sequence>MSIWQHVGLAPVRARIRVVRNLAVIADPLSSHQALDPHGADDDLTKDEWSPRDVNRTTGGSYMVARLVNRCPTIHPDRLPSLRATADVPNASARWPSLNRCAGAWEQP</sequence>
<organism evidence="2 3">
    <name type="scientific">Phytohabitans maris</name>
    <dbReference type="NCBI Taxonomy" id="3071409"/>
    <lineage>
        <taxon>Bacteria</taxon>
        <taxon>Bacillati</taxon>
        <taxon>Actinomycetota</taxon>
        <taxon>Actinomycetes</taxon>
        <taxon>Micromonosporales</taxon>
        <taxon>Micromonosporaceae</taxon>
    </lineage>
</organism>
<gene>
    <name evidence="2" type="ORF">RB614_31755</name>
</gene>